<feature type="compositionally biased region" description="Low complexity" evidence="1">
    <location>
        <begin position="1544"/>
        <end position="1554"/>
    </location>
</feature>
<name>A0A1W0W9J1_HYPEX</name>
<feature type="domain" description="PH" evidence="2">
    <location>
        <begin position="1307"/>
        <end position="1414"/>
    </location>
</feature>
<dbReference type="OrthoDB" id="6152532at2759"/>
<dbReference type="CDD" id="cd13242">
    <property type="entry name" value="PH_puratrophin-1"/>
    <property type="match status" value="1"/>
</dbReference>
<dbReference type="SMART" id="SM00325">
    <property type="entry name" value="RhoGEF"/>
    <property type="match status" value="1"/>
</dbReference>
<feature type="region of interest" description="Disordered" evidence="1">
    <location>
        <begin position="348"/>
        <end position="398"/>
    </location>
</feature>
<dbReference type="Gene3D" id="2.30.29.30">
    <property type="entry name" value="Pleckstrin-homology domain (PH domain)/Phosphotyrosine-binding domain (PTB)"/>
    <property type="match status" value="1"/>
</dbReference>
<organism evidence="4 5">
    <name type="scientific">Hypsibius exemplaris</name>
    <name type="common">Freshwater tardigrade</name>
    <dbReference type="NCBI Taxonomy" id="2072580"/>
    <lineage>
        <taxon>Eukaryota</taxon>
        <taxon>Metazoa</taxon>
        <taxon>Ecdysozoa</taxon>
        <taxon>Tardigrada</taxon>
        <taxon>Eutardigrada</taxon>
        <taxon>Parachela</taxon>
        <taxon>Hypsibioidea</taxon>
        <taxon>Hypsibiidae</taxon>
        <taxon>Hypsibius</taxon>
    </lineage>
</organism>
<dbReference type="InterPro" id="IPR000219">
    <property type="entry name" value="DH_dom"/>
</dbReference>
<dbReference type="SMART" id="SM00233">
    <property type="entry name" value="PH"/>
    <property type="match status" value="1"/>
</dbReference>
<accession>A0A1W0W9J1</accession>
<dbReference type="Proteomes" id="UP000192578">
    <property type="component" value="Unassembled WGS sequence"/>
</dbReference>
<dbReference type="SUPFAM" id="SSF50729">
    <property type="entry name" value="PH domain-like"/>
    <property type="match status" value="1"/>
</dbReference>
<dbReference type="Pfam" id="PF00621">
    <property type="entry name" value="RhoGEF"/>
    <property type="match status" value="1"/>
</dbReference>
<dbReference type="Gene3D" id="1.20.900.10">
    <property type="entry name" value="Dbl homology (DH) domain"/>
    <property type="match status" value="1"/>
</dbReference>
<reference evidence="5" key="1">
    <citation type="submission" date="2017-01" db="EMBL/GenBank/DDBJ databases">
        <title>Comparative genomics of anhydrobiosis in the tardigrade Hypsibius dujardini.</title>
        <authorList>
            <person name="Yoshida Y."/>
            <person name="Koutsovoulos G."/>
            <person name="Laetsch D."/>
            <person name="Stevens L."/>
            <person name="Kumar S."/>
            <person name="Horikawa D."/>
            <person name="Ishino K."/>
            <person name="Komine S."/>
            <person name="Tomita M."/>
            <person name="Blaxter M."/>
            <person name="Arakawa K."/>
        </authorList>
    </citation>
    <scope>NUCLEOTIDE SEQUENCE [LARGE SCALE GENOMIC DNA]</scope>
    <source>
        <strain evidence="5">Z151</strain>
    </source>
</reference>
<protein>
    <submittedName>
        <fullName evidence="4">Puratrophin-1</fullName>
    </submittedName>
</protein>
<comment type="caution">
    <text evidence="4">The sequence shown here is derived from an EMBL/GenBank/DDBJ whole genome shotgun (WGS) entry which is preliminary data.</text>
</comment>
<evidence type="ECO:0000256" key="1">
    <source>
        <dbReference type="SAM" id="MobiDB-lite"/>
    </source>
</evidence>
<evidence type="ECO:0000313" key="5">
    <source>
        <dbReference type="Proteomes" id="UP000192578"/>
    </source>
</evidence>
<gene>
    <name evidence="4" type="ORF">BV898_13893</name>
</gene>
<dbReference type="Gene3D" id="1.20.58.60">
    <property type="match status" value="1"/>
</dbReference>
<dbReference type="SUPFAM" id="SSF46966">
    <property type="entry name" value="Spectrin repeat"/>
    <property type="match status" value="1"/>
</dbReference>
<dbReference type="PANTHER" id="PTHR45845:SF3">
    <property type="entry name" value="PURATROPHIN-1-LIKE, ISOFORM A"/>
    <property type="match status" value="1"/>
</dbReference>
<feature type="compositionally biased region" description="Low complexity" evidence="1">
    <location>
        <begin position="358"/>
        <end position="369"/>
    </location>
</feature>
<feature type="compositionally biased region" description="Low complexity" evidence="1">
    <location>
        <begin position="1001"/>
        <end position="1011"/>
    </location>
</feature>
<evidence type="ECO:0000259" key="3">
    <source>
        <dbReference type="PROSITE" id="PS50010"/>
    </source>
</evidence>
<feature type="compositionally biased region" description="Low complexity" evidence="1">
    <location>
        <begin position="1481"/>
        <end position="1510"/>
    </location>
</feature>
<dbReference type="SUPFAM" id="SSF48065">
    <property type="entry name" value="DBL homology domain (DH-domain)"/>
    <property type="match status" value="1"/>
</dbReference>
<sequence length="1554" mass="172502">MARTAGHAPMDYVCPVERDAGQTNSMDLPLPVLNATTQQSSKSAFSTLVPLPVEVVQLCESAFGKLFHPYEAVRWTLLEQIRKVFYADCAGDVQQLCHGFLAPAANLLDTLRKGSKLSSNGNCAHRHERSSSSSPSPAANAGNCSWPLCLDGRIIIHLTELDRSHFPGSSGGKLERGHFYFHLSRPCRSNSGPSNGLQLCLKLRTLAGECLEVRIPASKLAAASSSNHGMAFSQKWFEETIFRSGDTRLLSALQFCVVSFERSIERLELQLLASGVRSASSSGGQRLQPDGALSGHLLPTKDNELLSSGAAAAAAAAGAAGAAGSSSDDCSACQCLCGIINSSESTTAEDGSLMNAPSSSSSSLSSSSSQYFRPNASDVTSTGERHQPESSHNSLPGRGNLITELHSELILSGGMIFPGVVDRLQHPVVFVFAQRFPAAVTSGDVADLLVYFHSVARETTSKNGFTLVVDISSPDPGAIVEPTKQLEPFLTKLDAAIHLFEERISSGFHRVLVIVQSETPAPIETADRIRDSFIKTSSGKIIFVHGKDDLRMQIDDMNILTDLDGRLSFHHRKFVSYRTEIEPFIETCRSASRRLLEAIQELKLQDRCACQCKAGSNGASINGGPASSVSHPITAAHYSVMIQAQKQMTQLIFEDGNLRKLQQDGEGMLQRFQEEQSCREAKDSYDQAAQIYNEVHTATVKLAKLAAKRQAKLERCYQIKRLDEESRKVLSWLRKKGEETLQRYSLVGENLAEVRQQQQELEKFYFVATKQLENAADILEEFHSLDQSDCPPGIGELHRCLREHHKRFSDRLEEARDRTDDAARCYCLVERSFEWTLSTINFISQFRLEANAPLELLNIQLRRMEGYMAEHPALPKESFAEMDRIAARLRSPRLTEKCVMARLRCQEAESLSVAKETAFLKAKFALLPADGSSLSEQLSSRSISRRDSGITCETIRDCNLHRSSTFRQASIPEMDETSSCSDTPYIDADSTNGTDSVPLGSACSSSSATTTESERICSDTVSCGGPPGTTAERRLRGNMRRSQTWQGAEGPQNRSESRGRSETNGECFEDDDFAEADLARLSRRESWTIPTSNSHLSICHSADAASYGGFRSVPEHGNSASMTLQELIQTEIDYILALKFVIDNYLPDVSKDSVPQILRGKGNVVFGNITKIYDFHKNDFLQAVRHCESSPFHLGQVFQKFERQFYLYALYTHNKPKSDELMAECGNSYFKARQSKLQDKMDLSSYLLKPVQRMVKYAGLLKQLLKLCPRTDPEWERLQAAEEMVKFQLRHGNDLLAMDLLRDCDVNIKEQGRLCRQDDMEVWVAGKKRSRRVFLFEEIILFSKVKKDRHGCETYQYKNSIKTTEVGLTEQLGDSQTRFEIWFRKRKLGDNYILQASSAEEKQSWTRDVSAILWSQAIKGREARLLEMNSMGIEKKTCLDIKPSEDQINHRYVNLRQQGCSSSARGSVESLRSGRHQRPHSTISVSSSTMGGGSTLISSPVQAQQQKQQQWSPDSTSVPEDANESPRRSHCSSESGIGLDTTNSSSPVDSDSSK</sequence>
<dbReference type="InterPro" id="IPR052231">
    <property type="entry name" value="Rho_GEF_signaling-related"/>
</dbReference>
<feature type="region of interest" description="Disordered" evidence="1">
    <location>
        <begin position="279"/>
        <end position="299"/>
    </location>
</feature>
<feature type="region of interest" description="Disordered" evidence="1">
    <location>
        <begin position="1463"/>
        <end position="1554"/>
    </location>
</feature>
<feature type="domain" description="DH" evidence="3">
    <location>
        <begin position="1119"/>
        <end position="1295"/>
    </location>
</feature>
<feature type="compositionally biased region" description="Polar residues" evidence="1">
    <location>
        <begin position="1532"/>
        <end position="1543"/>
    </location>
</feature>
<dbReference type="PROSITE" id="PS50003">
    <property type="entry name" value="PH_DOMAIN"/>
    <property type="match status" value="1"/>
</dbReference>
<dbReference type="InterPro" id="IPR001849">
    <property type="entry name" value="PH_domain"/>
</dbReference>
<dbReference type="PANTHER" id="PTHR45845">
    <property type="entry name" value="RHO GUANINE NUCLEOTIDE EXCHANGE FACTOR-RELATED"/>
    <property type="match status" value="1"/>
</dbReference>
<evidence type="ECO:0000259" key="2">
    <source>
        <dbReference type="PROSITE" id="PS50003"/>
    </source>
</evidence>
<dbReference type="Pfam" id="PF22697">
    <property type="entry name" value="SOS1_NGEF_PH"/>
    <property type="match status" value="1"/>
</dbReference>
<dbReference type="PROSITE" id="PS50010">
    <property type="entry name" value="DH_2"/>
    <property type="match status" value="1"/>
</dbReference>
<feature type="region of interest" description="Disordered" evidence="1">
    <location>
        <begin position="969"/>
        <end position="1069"/>
    </location>
</feature>
<dbReference type="InterPro" id="IPR011993">
    <property type="entry name" value="PH-like_dom_sf"/>
</dbReference>
<dbReference type="InterPro" id="IPR055251">
    <property type="entry name" value="SOS1_NGEF_PH"/>
</dbReference>
<dbReference type="CDD" id="cd00160">
    <property type="entry name" value="RhoGEF"/>
    <property type="match status" value="1"/>
</dbReference>
<dbReference type="GO" id="GO:0005085">
    <property type="term" value="F:guanyl-nucleotide exchange factor activity"/>
    <property type="evidence" value="ECO:0007669"/>
    <property type="project" value="InterPro"/>
</dbReference>
<dbReference type="InterPro" id="IPR035899">
    <property type="entry name" value="DBL_dom_sf"/>
</dbReference>
<dbReference type="EMBL" id="MTYJ01000160">
    <property type="protein sequence ID" value="OQV11840.1"/>
    <property type="molecule type" value="Genomic_DNA"/>
</dbReference>
<evidence type="ECO:0000313" key="4">
    <source>
        <dbReference type="EMBL" id="OQV11840.1"/>
    </source>
</evidence>
<proteinExistence type="predicted"/>
<keyword evidence="5" id="KW-1185">Reference proteome</keyword>